<organism evidence="2 3">
    <name type="scientific">Escherichia coli TA447</name>
    <dbReference type="NCBI Taxonomy" id="656447"/>
    <lineage>
        <taxon>Bacteria</taxon>
        <taxon>Pseudomonadati</taxon>
        <taxon>Pseudomonadota</taxon>
        <taxon>Gammaproteobacteria</taxon>
        <taxon>Enterobacterales</taxon>
        <taxon>Enterobacteriaceae</taxon>
        <taxon>Escherichia</taxon>
    </lineage>
</organism>
<keyword evidence="1" id="KW-0472">Membrane</keyword>
<dbReference type="RefSeq" id="WP_085453372.1">
    <property type="nucleotide sequence ID" value="NZ_ADIZ01000046.1"/>
</dbReference>
<name>A0A1X3ITE2_ECOLX</name>
<evidence type="ECO:0000313" key="3">
    <source>
        <dbReference type="Proteomes" id="UP000193942"/>
    </source>
</evidence>
<dbReference type="AlphaFoldDB" id="A0A1X3ITE2"/>
<evidence type="ECO:0000313" key="2">
    <source>
        <dbReference type="EMBL" id="OSK88087.1"/>
    </source>
</evidence>
<evidence type="ECO:0008006" key="4">
    <source>
        <dbReference type="Google" id="ProtNLM"/>
    </source>
</evidence>
<proteinExistence type="predicted"/>
<keyword evidence="1" id="KW-0812">Transmembrane</keyword>
<keyword evidence="1" id="KW-1133">Transmembrane helix</keyword>
<evidence type="ECO:0000256" key="1">
    <source>
        <dbReference type="SAM" id="Phobius"/>
    </source>
</evidence>
<feature type="transmembrane region" description="Helical" evidence="1">
    <location>
        <begin position="59"/>
        <end position="78"/>
    </location>
</feature>
<dbReference type="Pfam" id="PF11143">
    <property type="entry name" value="DUF2919"/>
    <property type="match status" value="1"/>
</dbReference>
<feature type="transmembrane region" description="Helical" evidence="1">
    <location>
        <begin position="21"/>
        <end position="39"/>
    </location>
</feature>
<feature type="transmembrane region" description="Helical" evidence="1">
    <location>
        <begin position="85"/>
        <end position="106"/>
    </location>
</feature>
<comment type="caution">
    <text evidence="2">The sequence shown here is derived from an EMBL/GenBank/DDBJ whole genome shotgun (WGS) entry which is preliminary data.</text>
</comment>
<gene>
    <name evidence="2" type="ORF">ECXG_04286</name>
</gene>
<accession>A0A1X3ITE2</accession>
<dbReference type="Proteomes" id="UP000193942">
    <property type="component" value="Unassembled WGS sequence"/>
</dbReference>
<feature type="transmembrane region" description="Helical" evidence="1">
    <location>
        <begin position="118"/>
        <end position="135"/>
    </location>
</feature>
<sequence length="164" mass="19083">MKTWREEDFDERGNLRIRKGMWWALFLLAHPWWLVALEMSVDKGMGWVLSAIYPTTEALYAGLTCSAGVFLFLFVCPFRHAAPRLMAVAWGLVMLSCLVMLLRTSIQLYLSLDAYNEELWLSLFCLTLACLIELWPDERNRETYYLCLTGQERHTGEGYAEDKK</sequence>
<dbReference type="EMBL" id="ADIZ01000046">
    <property type="protein sequence ID" value="OSK88087.1"/>
    <property type="molecule type" value="Genomic_DNA"/>
</dbReference>
<protein>
    <recommendedName>
        <fullName evidence="4">DUF2919 family protein</fullName>
    </recommendedName>
</protein>
<dbReference type="InterPro" id="IPR021318">
    <property type="entry name" value="DUF2919"/>
</dbReference>
<reference evidence="2 3" key="1">
    <citation type="submission" date="2010-04" db="EMBL/GenBank/DDBJ databases">
        <title>The Genome Sequence of Escherichia coli TA447.</title>
        <authorList>
            <consortium name="The Broad Institute Genome Sequencing Platform"/>
            <consortium name="The Broad Institute Genome Sequencing Center for Infectious Disease"/>
            <person name="Feldgarden M."/>
            <person name="Gordon D.M."/>
            <person name="Johnson J.R."/>
            <person name="Johnston B.D."/>
            <person name="Young S."/>
            <person name="Zeng Q."/>
            <person name="Koehrsen M."/>
            <person name="Alvarado L."/>
            <person name="Berlin A.M."/>
            <person name="Borenstein D."/>
            <person name="Chapman S.B."/>
            <person name="Chen Z."/>
            <person name="Engels R."/>
            <person name="Freedman E."/>
            <person name="Gellesch M."/>
            <person name="Goldberg J."/>
            <person name="Griggs A."/>
            <person name="Gujja S."/>
            <person name="Heilman E.R."/>
            <person name="Heiman D.I."/>
            <person name="Hepburn T.A."/>
            <person name="Howarth C."/>
            <person name="Jen D."/>
            <person name="Larson L."/>
            <person name="Mehta T."/>
            <person name="Park D."/>
            <person name="Pearson M."/>
            <person name="Richards J."/>
            <person name="Roberts A."/>
            <person name="Saif S."/>
            <person name="Shea T.D."/>
            <person name="Shenoy N."/>
            <person name="Sisk P."/>
            <person name="Stolte C."/>
            <person name="Sykes S.N."/>
            <person name="Walk T."/>
            <person name="White J."/>
            <person name="Yandava C."/>
            <person name="Haas B."/>
            <person name="Henn M.R."/>
            <person name="Nusbaum C."/>
            <person name="Birren B."/>
        </authorList>
    </citation>
    <scope>NUCLEOTIDE SEQUENCE [LARGE SCALE GENOMIC DNA]</scope>
    <source>
        <strain evidence="2 3">TA447</strain>
    </source>
</reference>